<proteinExistence type="inferred from homology"/>
<dbReference type="GO" id="GO:0005351">
    <property type="term" value="F:carbohydrate:proton symporter activity"/>
    <property type="evidence" value="ECO:0007669"/>
    <property type="project" value="TreeGrafter"/>
</dbReference>
<comment type="subcellular location">
    <subcellularLocation>
        <location evidence="1">Membrane</location>
        <topology evidence="1">Multi-pass membrane protein</topology>
    </subcellularLocation>
</comment>
<dbReference type="GO" id="GO:0005886">
    <property type="term" value="C:plasma membrane"/>
    <property type="evidence" value="ECO:0007669"/>
    <property type="project" value="TreeGrafter"/>
</dbReference>
<evidence type="ECO:0000256" key="7">
    <source>
        <dbReference type="ARBA" id="ARBA00023136"/>
    </source>
</evidence>
<evidence type="ECO:0000256" key="2">
    <source>
        <dbReference type="ARBA" id="ARBA00010992"/>
    </source>
</evidence>
<comment type="caution">
    <text evidence="9">The sequence shown here is derived from an EMBL/GenBank/DDBJ whole genome shotgun (WGS) entry which is preliminary data.</text>
</comment>
<dbReference type="InterPro" id="IPR050360">
    <property type="entry name" value="MFS_Sugar_Transporters"/>
</dbReference>
<gene>
    <name evidence="9" type="ORF">EDB81DRAFT_891539</name>
</gene>
<reference evidence="9" key="1">
    <citation type="journal article" date="2021" name="Nat. Commun.">
        <title>Genetic determinants of endophytism in the Arabidopsis root mycobiome.</title>
        <authorList>
            <person name="Mesny F."/>
            <person name="Miyauchi S."/>
            <person name="Thiergart T."/>
            <person name="Pickel B."/>
            <person name="Atanasova L."/>
            <person name="Karlsson M."/>
            <person name="Huettel B."/>
            <person name="Barry K.W."/>
            <person name="Haridas S."/>
            <person name="Chen C."/>
            <person name="Bauer D."/>
            <person name="Andreopoulos W."/>
            <person name="Pangilinan J."/>
            <person name="LaButti K."/>
            <person name="Riley R."/>
            <person name="Lipzen A."/>
            <person name="Clum A."/>
            <person name="Drula E."/>
            <person name="Henrissat B."/>
            <person name="Kohler A."/>
            <person name="Grigoriev I.V."/>
            <person name="Martin F.M."/>
            <person name="Hacquard S."/>
        </authorList>
    </citation>
    <scope>NUCLEOTIDE SEQUENCE</scope>
    <source>
        <strain evidence="9">MPI-CAGE-AT-0147</strain>
    </source>
</reference>
<keyword evidence="5 8" id="KW-0812">Transmembrane</keyword>
<protein>
    <submittedName>
        <fullName evidence="9">Uncharacterized protein</fullName>
    </submittedName>
</protein>
<feature type="transmembrane region" description="Helical" evidence="8">
    <location>
        <begin position="126"/>
        <end position="147"/>
    </location>
</feature>
<keyword evidence="4" id="KW-0762">Sugar transport</keyword>
<name>A0A9P9DHI5_9HYPO</name>
<sequence>MKDDARNPVMEGDIHEIKALLDEEAKVGQGTRMECLKAVQFLQQWTGVNYFVDYGATIFQSAGIDDPILVQLILGAANVTMAIPDIHISEQVGHQWPLCFGALWQTAWIIIFTSISMAINPQDSRAIGIIMVVSACLFIASFAISWGPLG</sequence>
<evidence type="ECO:0000256" key="8">
    <source>
        <dbReference type="SAM" id="Phobius"/>
    </source>
</evidence>
<dbReference type="PANTHER" id="PTHR48022:SF75">
    <property type="entry name" value="GALACTOSE TRANSPORTER-RELATED"/>
    <property type="match status" value="1"/>
</dbReference>
<keyword evidence="6 8" id="KW-1133">Transmembrane helix</keyword>
<evidence type="ECO:0000256" key="1">
    <source>
        <dbReference type="ARBA" id="ARBA00004141"/>
    </source>
</evidence>
<dbReference type="EMBL" id="JAGMUV010000025">
    <property type="protein sequence ID" value="KAH7120720.1"/>
    <property type="molecule type" value="Genomic_DNA"/>
</dbReference>
<dbReference type="Gene3D" id="1.20.1250.20">
    <property type="entry name" value="MFS general substrate transporter like domains"/>
    <property type="match status" value="1"/>
</dbReference>
<evidence type="ECO:0000313" key="9">
    <source>
        <dbReference type="EMBL" id="KAH7120720.1"/>
    </source>
</evidence>
<dbReference type="InterPro" id="IPR005828">
    <property type="entry name" value="MFS_sugar_transport-like"/>
</dbReference>
<dbReference type="Pfam" id="PF00083">
    <property type="entry name" value="Sugar_tr"/>
    <property type="match status" value="1"/>
</dbReference>
<evidence type="ECO:0000256" key="6">
    <source>
        <dbReference type="ARBA" id="ARBA00022989"/>
    </source>
</evidence>
<evidence type="ECO:0000256" key="3">
    <source>
        <dbReference type="ARBA" id="ARBA00022448"/>
    </source>
</evidence>
<dbReference type="InterPro" id="IPR036259">
    <property type="entry name" value="MFS_trans_sf"/>
</dbReference>
<accession>A0A9P9DHI5</accession>
<evidence type="ECO:0000256" key="4">
    <source>
        <dbReference type="ARBA" id="ARBA00022597"/>
    </source>
</evidence>
<comment type="similarity">
    <text evidence="2">Belongs to the major facilitator superfamily. Sugar transporter (TC 2.A.1.1) family.</text>
</comment>
<keyword evidence="3" id="KW-0813">Transport</keyword>
<dbReference type="PRINTS" id="PR00171">
    <property type="entry name" value="SUGRTRNSPORT"/>
</dbReference>
<evidence type="ECO:0000256" key="5">
    <source>
        <dbReference type="ARBA" id="ARBA00022692"/>
    </source>
</evidence>
<organism evidence="9 10">
    <name type="scientific">Dactylonectria macrodidyma</name>
    <dbReference type="NCBI Taxonomy" id="307937"/>
    <lineage>
        <taxon>Eukaryota</taxon>
        <taxon>Fungi</taxon>
        <taxon>Dikarya</taxon>
        <taxon>Ascomycota</taxon>
        <taxon>Pezizomycotina</taxon>
        <taxon>Sordariomycetes</taxon>
        <taxon>Hypocreomycetidae</taxon>
        <taxon>Hypocreales</taxon>
        <taxon>Nectriaceae</taxon>
        <taxon>Dactylonectria</taxon>
    </lineage>
</organism>
<dbReference type="AlphaFoldDB" id="A0A9P9DHI5"/>
<dbReference type="OrthoDB" id="5141738at2759"/>
<keyword evidence="7 8" id="KW-0472">Membrane</keyword>
<dbReference type="PANTHER" id="PTHR48022">
    <property type="entry name" value="PLASTIDIC GLUCOSE TRANSPORTER 4"/>
    <property type="match status" value="1"/>
</dbReference>
<evidence type="ECO:0000313" key="10">
    <source>
        <dbReference type="Proteomes" id="UP000738349"/>
    </source>
</evidence>
<keyword evidence="10" id="KW-1185">Reference proteome</keyword>
<dbReference type="Proteomes" id="UP000738349">
    <property type="component" value="Unassembled WGS sequence"/>
</dbReference>
<dbReference type="InterPro" id="IPR003663">
    <property type="entry name" value="Sugar/inositol_transpt"/>
</dbReference>